<evidence type="ECO:0000256" key="1">
    <source>
        <dbReference type="ARBA" id="ARBA00022669"/>
    </source>
</evidence>
<dbReference type="InterPro" id="IPR018392">
    <property type="entry name" value="LysM"/>
</dbReference>
<dbReference type="GO" id="GO:0008061">
    <property type="term" value="F:chitin binding"/>
    <property type="evidence" value="ECO:0007669"/>
    <property type="project" value="UniProtKB-KW"/>
</dbReference>
<evidence type="ECO:0000313" key="7">
    <source>
        <dbReference type="Proteomes" id="UP001220324"/>
    </source>
</evidence>
<dbReference type="InterPro" id="IPR052210">
    <property type="entry name" value="LysM1-like"/>
</dbReference>
<dbReference type="InterPro" id="IPR036779">
    <property type="entry name" value="LysM_dom_sf"/>
</dbReference>
<dbReference type="PANTHER" id="PTHR34997:SF2">
    <property type="entry name" value="LYSM DOMAIN-CONTAINING PROTEIN-RELATED"/>
    <property type="match status" value="1"/>
</dbReference>
<keyword evidence="1" id="KW-0147">Chitin-binding</keyword>
<keyword evidence="3" id="KW-0843">Virulence</keyword>
<dbReference type="PROSITE" id="PS51782">
    <property type="entry name" value="LYSM"/>
    <property type="match status" value="4"/>
</dbReference>
<evidence type="ECO:0000256" key="3">
    <source>
        <dbReference type="ARBA" id="ARBA00023026"/>
    </source>
</evidence>
<keyword evidence="7" id="KW-1185">Reference proteome</keyword>
<dbReference type="Proteomes" id="UP001220324">
    <property type="component" value="Unassembled WGS sequence"/>
</dbReference>
<evidence type="ECO:0000256" key="4">
    <source>
        <dbReference type="SAM" id="SignalP"/>
    </source>
</evidence>
<dbReference type="Gene3D" id="3.10.350.10">
    <property type="entry name" value="LysM domain"/>
    <property type="match status" value="5"/>
</dbReference>
<gene>
    <name evidence="6" type="ORF">N7494_004688</name>
</gene>
<dbReference type="SMART" id="SM00257">
    <property type="entry name" value="LysM"/>
    <property type="match status" value="4"/>
</dbReference>
<dbReference type="AlphaFoldDB" id="A0AAD6D3I5"/>
<organism evidence="6 7">
    <name type="scientific">Penicillium frequentans</name>
    <dbReference type="NCBI Taxonomy" id="3151616"/>
    <lineage>
        <taxon>Eukaryota</taxon>
        <taxon>Fungi</taxon>
        <taxon>Dikarya</taxon>
        <taxon>Ascomycota</taxon>
        <taxon>Pezizomycotina</taxon>
        <taxon>Eurotiomycetes</taxon>
        <taxon>Eurotiomycetidae</taxon>
        <taxon>Eurotiales</taxon>
        <taxon>Aspergillaceae</taxon>
        <taxon>Penicillium</taxon>
    </lineage>
</organism>
<dbReference type="CDD" id="cd00118">
    <property type="entry name" value="LysM"/>
    <property type="match status" value="4"/>
</dbReference>
<comment type="caution">
    <text evidence="6">The sequence shown here is derived from an EMBL/GenBank/DDBJ whole genome shotgun (WGS) entry which is preliminary data.</text>
</comment>
<feature type="domain" description="LysM" evidence="5">
    <location>
        <begin position="429"/>
        <end position="475"/>
    </location>
</feature>
<reference evidence="6 7" key="1">
    <citation type="journal article" date="2023" name="IMA Fungus">
        <title>Comparative genomic study of the Penicillium genus elucidates a diverse pangenome and 15 lateral gene transfer events.</title>
        <authorList>
            <person name="Petersen C."/>
            <person name="Sorensen T."/>
            <person name="Nielsen M.R."/>
            <person name="Sondergaard T.E."/>
            <person name="Sorensen J.L."/>
            <person name="Fitzpatrick D.A."/>
            <person name="Frisvad J.C."/>
            <person name="Nielsen K.L."/>
        </authorList>
    </citation>
    <scope>NUCLEOTIDE SEQUENCE [LARGE SCALE GENOMIC DNA]</scope>
    <source>
        <strain evidence="6 7">IBT 35679</strain>
    </source>
</reference>
<feature type="chain" id="PRO_5042288560" description="LysM domain-containing protein" evidence="4">
    <location>
        <begin position="18"/>
        <end position="732"/>
    </location>
</feature>
<feature type="domain" description="LysM" evidence="5">
    <location>
        <begin position="508"/>
        <end position="554"/>
    </location>
</feature>
<feature type="domain" description="LysM" evidence="5">
    <location>
        <begin position="585"/>
        <end position="631"/>
    </location>
</feature>
<sequence>MVSRLLCLLLLGSPSLAQYNLWPAFDATTLAASIGISTTCLAALPTLFKRTSSVDYYFWTTQNVTTLCNTECIDSAASWNELVVSTCANETYYYNNKAVPADTIPGRHVEGLNLACMTNSQSSSCIVESQSWVGSGMIYSADGTPADSQPLTSLYDNSTLCDECFLDMLTARVNSSYLAQSDYNDYMGAELWSVLEWCGADNNITLQAYTTFASTTGPPVISTTASTVSTTVSTTAAATTCTGQTVSFASFNSTTSNSTVTTVSKRQLLSGESANQNITQACLDISTEYYVPTGAVILAAGSSDCSNMTAVTCLPAECDLQQVNADYSTCDLLASELTVANSSVSTVQLLTWNPTLIGTCDSLEVGQYVCITPPGGSWTPTIANITNSTSGDSGGISQTFASTALTATATNNITTPTPIQTGMTTSCDVFYFVKVNDECDTIAAEYDITIAEFYAWNPAVGSDCSTLELGTYVCVDTIGSIANATATSTSSISTPSPIQTGITSSCDEFYLVVSGDECAAIASKYNITVAEFYSWNPAVGSSCANLDVGDYVCVAIPTSSVTTTTSGGISTPSPIQTGMPSNCDEFHLVVSGDTCSDVATEYGLSLSQFYSWNPAVGSDCSTLDLSDYVCVHISITTPSPTQTGMVSNCDSFYLVQSGDSCGAIASAESISLASLYSWNPAVGTSCADLYLSYYVCVGTEPTLMPTVSDTVVKRTALMEDGASMITSAPKRG</sequence>
<evidence type="ECO:0000256" key="2">
    <source>
        <dbReference type="ARBA" id="ARBA00022729"/>
    </source>
</evidence>
<name>A0AAD6D3I5_9EURO</name>
<keyword evidence="2 4" id="KW-0732">Signal</keyword>
<dbReference type="PANTHER" id="PTHR34997">
    <property type="entry name" value="AM15"/>
    <property type="match status" value="1"/>
</dbReference>
<dbReference type="Pfam" id="PF01476">
    <property type="entry name" value="LysM"/>
    <property type="match status" value="4"/>
</dbReference>
<evidence type="ECO:0000313" key="6">
    <source>
        <dbReference type="EMBL" id="KAJ5547103.1"/>
    </source>
</evidence>
<dbReference type="EMBL" id="JAQIZZ010000003">
    <property type="protein sequence ID" value="KAJ5547103.1"/>
    <property type="molecule type" value="Genomic_DNA"/>
</dbReference>
<feature type="domain" description="LysM" evidence="5">
    <location>
        <begin position="651"/>
        <end position="697"/>
    </location>
</feature>
<proteinExistence type="predicted"/>
<dbReference type="SUPFAM" id="SSF54106">
    <property type="entry name" value="LysM domain"/>
    <property type="match status" value="4"/>
</dbReference>
<feature type="signal peptide" evidence="4">
    <location>
        <begin position="1"/>
        <end position="17"/>
    </location>
</feature>
<evidence type="ECO:0000259" key="5">
    <source>
        <dbReference type="PROSITE" id="PS51782"/>
    </source>
</evidence>
<accession>A0AAD6D3I5</accession>
<protein>
    <recommendedName>
        <fullName evidence="5">LysM domain-containing protein</fullName>
    </recommendedName>
</protein>